<dbReference type="SUPFAM" id="SSF53335">
    <property type="entry name" value="S-adenosyl-L-methionine-dependent methyltransferases"/>
    <property type="match status" value="1"/>
</dbReference>
<dbReference type="InterPro" id="IPR001737">
    <property type="entry name" value="KsgA/Erm"/>
</dbReference>
<feature type="binding site" evidence="5">
    <location>
        <position position="113"/>
    </location>
    <ligand>
        <name>S-adenosyl-L-methionine</name>
        <dbReference type="ChEBI" id="CHEBI:59789"/>
    </ligand>
</feature>
<dbReference type="Gene3D" id="3.40.50.150">
    <property type="entry name" value="Vaccinia Virus protein VP39"/>
    <property type="match status" value="1"/>
</dbReference>
<dbReference type="GO" id="GO:0003723">
    <property type="term" value="F:RNA binding"/>
    <property type="evidence" value="ECO:0007669"/>
    <property type="project" value="UniProtKB-UniRule"/>
</dbReference>
<protein>
    <submittedName>
        <fullName evidence="8">23S rRNA (Adenine-N6)-dimethyltransferase</fullName>
    </submittedName>
</protein>
<dbReference type="Gene3D" id="1.10.8.100">
    <property type="entry name" value="Ribosomal RNA adenine dimethylase-like, domain 2"/>
    <property type="match status" value="1"/>
</dbReference>
<evidence type="ECO:0000256" key="4">
    <source>
        <dbReference type="ARBA" id="ARBA00022884"/>
    </source>
</evidence>
<dbReference type="InterPro" id="IPR020598">
    <property type="entry name" value="rRNA_Ade_methylase_Trfase_N"/>
</dbReference>
<feature type="region of interest" description="Disordered" evidence="6">
    <location>
        <begin position="284"/>
        <end position="312"/>
    </location>
</feature>
<keyword evidence="3 5" id="KW-0949">S-adenosyl-L-methionine</keyword>
<feature type="binding site" evidence="5">
    <location>
        <position position="67"/>
    </location>
    <ligand>
        <name>S-adenosyl-L-methionine</name>
        <dbReference type="ChEBI" id="CHEBI:59789"/>
    </ligand>
</feature>
<dbReference type="SMART" id="SM00650">
    <property type="entry name" value="rADc"/>
    <property type="match status" value="1"/>
</dbReference>
<dbReference type="InterPro" id="IPR023165">
    <property type="entry name" value="rRNA_Ade_diMease-like_C"/>
</dbReference>
<feature type="binding site" evidence="5">
    <location>
        <position position="129"/>
    </location>
    <ligand>
        <name>S-adenosyl-L-methionine</name>
        <dbReference type="ChEBI" id="CHEBI:59789"/>
    </ligand>
</feature>
<dbReference type="Proteomes" id="UP000182977">
    <property type="component" value="Chromosome I"/>
</dbReference>
<accession>A0A1H2KVS4</accession>
<feature type="binding site" evidence="5">
    <location>
        <position position="40"/>
    </location>
    <ligand>
        <name>S-adenosyl-L-methionine</name>
        <dbReference type="ChEBI" id="CHEBI:59789"/>
    </ligand>
</feature>
<dbReference type="Pfam" id="PF00398">
    <property type="entry name" value="RrnaAD"/>
    <property type="match status" value="1"/>
</dbReference>
<feature type="region of interest" description="Disordered" evidence="6">
    <location>
        <begin position="1"/>
        <end position="39"/>
    </location>
</feature>
<dbReference type="InterPro" id="IPR029063">
    <property type="entry name" value="SAM-dependent_MTases_sf"/>
</dbReference>
<dbReference type="EMBL" id="LT629791">
    <property type="protein sequence ID" value="SDU72789.1"/>
    <property type="molecule type" value="Genomic_DNA"/>
</dbReference>
<dbReference type="PROSITE" id="PS51689">
    <property type="entry name" value="SAM_RNA_A_N6_MT"/>
    <property type="match status" value="1"/>
</dbReference>
<evidence type="ECO:0000313" key="9">
    <source>
        <dbReference type="Proteomes" id="UP000182977"/>
    </source>
</evidence>
<proteinExistence type="inferred from homology"/>
<sequence length="312" mass="33780">MAMPRHSRTHQRSGRPNRQNGAKRAPAKTAAQAPNHAGIHLLRDPAVSARMVRSSGAGPGDLVVELGAGLGALTGPLAATGARVIAVERDPRFVAKLQRRFSDDDGVRVVEADARTVMLPHRQYAVVANIPYAISTALLRRLLDPEGTSVRQADLLVEWGFAKRMTDTHPRDLEVAWWRARFELSIAGRVGPGSFRPAPSVDSAHLVVRRRTDVSRQQARLARRLLQDAYRQPRRAARDVLGAHVPKKRAHRLLTSTGIDPPAAAATVPAATWLLLAGELSADAADAGRSGPARGPQPPKRSSRARTPAEER</sequence>
<evidence type="ECO:0000256" key="6">
    <source>
        <dbReference type="SAM" id="MobiDB-lite"/>
    </source>
</evidence>
<organism evidence="8 9">
    <name type="scientific">Jiangella alkaliphila</name>
    <dbReference type="NCBI Taxonomy" id="419479"/>
    <lineage>
        <taxon>Bacteria</taxon>
        <taxon>Bacillati</taxon>
        <taxon>Actinomycetota</taxon>
        <taxon>Actinomycetes</taxon>
        <taxon>Jiangellales</taxon>
        <taxon>Jiangellaceae</taxon>
        <taxon>Jiangella</taxon>
    </lineage>
</organism>
<name>A0A1H2KVS4_9ACTN</name>
<comment type="similarity">
    <text evidence="5">Belongs to the class I-like SAM-binding methyltransferase superfamily. rRNA adenine N(6)-methyltransferase family.</text>
</comment>
<feature type="compositionally biased region" description="Basic residues" evidence="6">
    <location>
        <begin position="1"/>
        <end position="15"/>
    </location>
</feature>
<keyword evidence="4 5" id="KW-0694">RNA-binding</keyword>
<dbReference type="PROSITE" id="PS01131">
    <property type="entry name" value="RRNA_A_DIMETH"/>
    <property type="match status" value="1"/>
</dbReference>
<feature type="compositionally biased region" description="Low complexity" evidence="6">
    <location>
        <begin position="22"/>
        <end position="37"/>
    </location>
</feature>
<dbReference type="PANTHER" id="PTHR11727">
    <property type="entry name" value="DIMETHYLADENOSINE TRANSFERASE"/>
    <property type="match status" value="1"/>
</dbReference>
<keyword evidence="1 5" id="KW-0489">Methyltransferase</keyword>
<keyword evidence="9" id="KW-1185">Reference proteome</keyword>
<dbReference type="GO" id="GO:0000179">
    <property type="term" value="F:rRNA (adenine-N6,N6-)-dimethyltransferase activity"/>
    <property type="evidence" value="ECO:0007669"/>
    <property type="project" value="UniProtKB-UniRule"/>
</dbReference>
<feature type="binding site" evidence="5">
    <location>
        <position position="88"/>
    </location>
    <ligand>
        <name>S-adenosyl-L-methionine</name>
        <dbReference type="ChEBI" id="CHEBI:59789"/>
    </ligand>
</feature>
<reference evidence="9" key="1">
    <citation type="submission" date="2016-10" db="EMBL/GenBank/DDBJ databases">
        <authorList>
            <person name="Varghese N."/>
            <person name="Submissions S."/>
        </authorList>
    </citation>
    <scope>NUCLEOTIDE SEQUENCE [LARGE SCALE GENOMIC DNA]</scope>
    <source>
        <strain evidence="9">DSM 45079</strain>
    </source>
</reference>
<evidence type="ECO:0000256" key="2">
    <source>
        <dbReference type="ARBA" id="ARBA00022679"/>
    </source>
</evidence>
<dbReference type="GO" id="GO:0005829">
    <property type="term" value="C:cytosol"/>
    <property type="evidence" value="ECO:0007669"/>
    <property type="project" value="TreeGrafter"/>
</dbReference>
<dbReference type="AlphaFoldDB" id="A0A1H2KVS4"/>
<feature type="domain" description="Ribosomal RNA adenine methylase transferase N-terminal" evidence="7">
    <location>
        <begin position="47"/>
        <end position="212"/>
    </location>
</feature>
<evidence type="ECO:0000313" key="8">
    <source>
        <dbReference type="EMBL" id="SDU72789.1"/>
    </source>
</evidence>
<dbReference type="CDD" id="cd02440">
    <property type="entry name" value="AdoMet_MTases"/>
    <property type="match status" value="1"/>
</dbReference>
<gene>
    <name evidence="8" type="ORF">SAMN04488563_4407</name>
</gene>
<evidence type="ECO:0000259" key="7">
    <source>
        <dbReference type="SMART" id="SM00650"/>
    </source>
</evidence>
<keyword evidence="2 5" id="KW-0808">Transferase</keyword>
<dbReference type="PANTHER" id="PTHR11727:SF7">
    <property type="entry name" value="DIMETHYLADENOSINE TRANSFERASE-RELATED"/>
    <property type="match status" value="1"/>
</dbReference>
<evidence type="ECO:0000256" key="3">
    <source>
        <dbReference type="ARBA" id="ARBA00022691"/>
    </source>
</evidence>
<dbReference type="STRING" id="419479.SAMN04488563_4407"/>
<feature type="binding site" evidence="5">
    <location>
        <position position="42"/>
    </location>
    <ligand>
        <name>S-adenosyl-L-methionine</name>
        <dbReference type="ChEBI" id="CHEBI:59789"/>
    </ligand>
</feature>
<evidence type="ECO:0000256" key="5">
    <source>
        <dbReference type="PROSITE-ProRule" id="PRU01026"/>
    </source>
</evidence>
<dbReference type="InterPro" id="IPR020596">
    <property type="entry name" value="rRNA_Ade_Mease_Trfase_CS"/>
</dbReference>
<evidence type="ECO:0000256" key="1">
    <source>
        <dbReference type="ARBA" id="ARBA00022603"/>
    </source>
</evidence>